<dbReference type="GO" id="GO:0036126">
    <property type="term" value="C:sperm flagellum"/>
    <property type="evidence" value="ECO:0007669"/>
    <property type="project" value="TreeGrafter"/>
</dbReference>
<reference evidence="3" key="3">
    <citation type="submission" date="2025-09" db="UniProtKB">
        <authorList>
            <consortium name="Ensembl"/>
        </authorList>
    </citation>
    <scope>IDENTIFICATION</scope>
</reference>
<feature type="compositionally biased region" description="Basic and acidic residues" evidence="2">
    <location>
        <begin position="1"/>
        <end position="28"/>
    </location>
</feature>
<dbReference type="Pfam" id="PF05794">
    <property type="entry name" value="Tcp11"/>
    <property type="match status" value="1"/>
</dbReference>
<reference evidence="3" key="2">
    <citation type="submission" date="2025-08" db="UniProtKB">
        <authorList>
            <consortium name="Ensembl"/>
        </authorList>
    </citation>
    <scope>IDENTIFICATION</scope>
</reference>
<dbReference type="PANTHER" id="PTHR12832:SF14">
    <property type="entry name" value="T-COMPLEX PROTEIN 11 HOMOLOG"/>
    <property type="match status" value="1"/>
</dbReference>
<dbReference type="GO" id="GO:0010737">
    <property type="term" value="P:protein kinase A signaling"/>
    <property type="evidence" value="ECO:0007669"/>
    <property type="project" value="TreeGrafter"/>
</dbReference>
<dbReference type="OMA" id="AVFTKHY"/>
<dbReference type="InParanoid" id="H3B4B6"/>
<reference evidence="4" key="1">
    <citation type="submission" date="2011-08" db="EMBL/GenBank/DDBJ databases">
        <title>The draft genome of Latimeria chalumnae.</title>
        <authorList>
            <person name="Di Palma F."/>
            <person name="Alfoldi J."/>
            <person name="Johnson J."/>
            <person name="Berlin A."/>
            <person name="Gnerre S."/>
            <person name="Jaffe D."/>
            <person name="MacCallum I."/>
            <person name="Young S."/>
            <person name="Walker B.J."/>
            <person name="Lander E."/>
            <person name="Lindblad-Toh K."/>
        </authorList>
    </citation>
    <scope>NUCLEOTIDE SEQUENCE [LARGE SCALE GENOMIC DNA]</scope>
    <source>
        <strain evidence="4">Wild caught</strain>
    </source>
</reference>
<dbReference type="Ensembl" id="ENSLACT00000016853.1">
    <property type="protein sequence ID" value="ENSLACP00000016737.1"/>
    <property type="gene ID" value="ENSLACG00000014744.1"/>
</dbReference>
<dbReference type="PANTHER" id="PTHR12832">
    <property type="entry name" value="TESTIS-SPECIFIC PROTEIN PBS13 T-COMPLEX 11"/>
    <property type="match status" value="1"/>
</dbReference>
<name>H3B4B6_LATCH</name>
<evidence type="ECO:0000313" key="4">
    <source>
        <dbReference type="Proteomes" id="UP000008672"/>
    </source>
</evidence>
<feature type="region of interest" description="Disordered" evidence="2">
    <location>
        <begin position="266"/>
        <end position="291"/>
    </location>
</feature>
<protein>
    <submittedName>
        <fullName evidence="3">T-complex 11</fullName>
    </submittedName>
</protein>
<dbReference type="EMBL" id="AFYH01013880">
    <property type="status" value="NOT_ANNOTATED_CDS"/>
    <property type="molecule type" value="Genomic_DNA"/>
</dbReference>
<dbReference type="FunCoup" id="H3B4B6">
    <property type="interactions" value="33"/>
</dbReference>
<comment type="similarity">
    <text evidence="1">Belongs to the TCP11 family.</text>
</comment>
<feature type="region of interest" description="Disordered" evidence="2">
    <location>
        <begin position="1"/>
        <end position="35"/>
    </location>
</feature>
<dbReference type="AlphaFoldDB" id="H3B4B6"/>
<dbReference type="GO" id="GO:0001669">
    <property type="term" value="C:acrosomal vesicle"/>
    <property type="evidence" value="ECO:0007669"/>
    <property type="project" value="TreeGrafter"/>
</dbReference>
<dbReference type="InterPro" id="IPR008862">
    <property type="entry name" value="Tcp11"/>
</dbReference>
<dbReference type="GeneTree" id="ENSGT00940000160792"/>
<accession>H3B4B6</accession>
<dbReference type="HOGENOM" id="CLU_026469_0_0_1"/>
<sequence>MPNSEDKVLPGGPADREGEAGSIRHEDCIPSPEDLSGPLFPPRLVSFAELLQTANGVSNLSLAHEIVMDSSFQLKRDSPPENSLHQVVKKIVHRAFWDSLQTQLSATPPDYSHAIKLLQEIKEALLSLLMPGHHRLRTQINEALDVELIRQQAEHNALDIPRLSRFIVSTMGTLCAPVRDEEVKKLKGVSDPVQLFRDIFQVLDLMKMDMANFTIQSLRPHLQQQYIQYERCKFQEFLNKQPDTLNNTIDWLRRAAADIAASVAPSNQTSDVTNGKVPIPESPGTSDKSPTVLSPTLVLSHAYMNLLKWDIDSETYPETVLLDRVRMQELQTQLKKLTFVASVLLVTSNLVGAALFSISGFVDKLKQIITVLLDGIHCSCFKLDEALLAVGDQVHLEVTRALLKHGYTALSDDQEASLKGQIRGIAQEDNLVRKIIDERTYSYLKNSLCASDLVKHVAAVPRGLAPVQAELKEIGAKFAHVVHRNRLVFGLYYSGILKKVLLPEAEPEAGVDSR</sequence>
<keyword evidence="4" id="KW-1185">Reference proteome</keyword>
<dbReference type="Proteomes" id="UP000008672">
    <property type="component" value="Unassembled WGS sequence"/>
</dbReference>
<evidence type="ECO:0000256" key="2">
    <source>
        <dbReference type="SAM" id="MobiDB-lite"/>
    </source>
</evidence>
<dbReference type="STRING" id="7897.ENSLACP00000016737"/>
<evidence type="ECO:0000313" key="3">
    <source>
        <dbReference type="Ensembl" id="ENSLACP00000016737.1"/>
    </source>
</evidence>
<organism evidence="3 4">
    <name type="scientific">Latimeria chalumnae</name>
    <name type="common">Coelacanth</name>
    <dbReference type="NCBI Taxonomy" id="7897"/>
    <lineage>
        <taxon>Eukaryota</taxon>
        <taxon>Metazoa</taxon>
        <taxon>Chordata</taxon>
        <taxon>Craniata</taxon>
        <taxon>Vertebrata</taxon>
        <taxon>Euteleostomi</taxon>
        <taxon>Coelacanthiformes</taxon>
        <taxon>Coelacanthidae</taxon>
        <taxon>Latimeria</taxon>
    </lineage>
</organism>
<evidence type="ECO:0000256" key="1">
    <source>
        <dbReference type="ARBA" id="ARBA00010954"/>
    </source>
</evidence>
<dbReference type="eggNOG" id="KOG1981">
    <property type="taxonomic scope" value="Eukaryota"/>
</dbReference>
<proteinExistence type="inferred from homology"/>
<dbReference type="GO" id="GO:1902490">
    <property type="term" value="P:regulation of sperm capacitation"/>
    <property type="evidence" value="ECO:0007669"/>
    <property type="project" value="TreeGrafter"/>
</dbReference>
<gene>
    <name evidence="3" type="primary">LOC102349402</name>
</gene>